<protein>
    <submittedName>
        <fullName evidence="8">1-(5-phosphoribosyl)-5-[(5-phosphoribosylamino)methylideneamino] imidazole-4-carboxamide isomerase</fullName>
    </submittedName>
</protein>
<keyword evidence="3" id="KW-0285">Flavoprotein</keyword>
<dbReference type="InterPro" id="IPR011060">
    <property type="entry name" value="RibuloseP-bd_barrel"/>
</dbReference>
<evidence type="ECO:0000256" key="6">
    <source>
        <dbReference type="ARBA" id="ARBA00029440"/>
    </source>
</evidence>
<comment type="pathway">
    <text evidence="6">Amino-acid biosynthesis.</text>
</comment>
<dbReference type="InterPro" id="IPR044524">
    <property type="entry name" value="Isoase_HisA-like"/>
</dbReference>
<dbReference type="PROSITE" id="PS00912">
    <property type="entry name" value="DHODEHASE_2"/>
    <property type="match status" value="1"/>
</dbReference>
<dbReference type="RefSeq" id="WP_145238230.1">
    <property type="nucleotide sequence ID" value="NZ_CP036273.1"/>
</dbReference>
<dbReference type="SUPFAM" id="SSF51366">
    <property type="entry name" value="Ribulose-phoshate binding barrel"/>
    <property type="match status" value="1"/>
</dbReference>
<dbReference type="EMBL" id="CP036273">
    <property type="protein sequence ID" value="QDU20528.1"/>
    <property type="molecule type" value="Genomic_DNA"/>
</dbReference>
<dbReference type="Pfam" id="PF00977">
    <property type="entry name" value="His_biosynth"/>
    <property type="match status" value="1"/>
</dbReference>
<keyword evidence="9" id="KW-1185">Reference proteome</keyword>
<dbReference type="Gene3D" id="3.20.20.70">
    <property type="entry name" value="Aldolase class I"/>
    <property type="match status" value="1"/>
</dbReference>
<dbReference type="GO" id="GO:0006207">
    <property type="term" value="P:'de novo' pyrimidine nucleobase biosynthetic process"/>
    <property type="evidence" value="ECO:0007669"/>
    <property type="project" value="InterPro"/>
</dbReference>
<evidence type="ECO:0000256" key="2">
    <source>
        <dbReference type="ARBA" id="ARBA00022605"/>
    </source>
</evidence>
<gene>
    <name evidence="8" type="ORF">ETAA1_24810</name>
</gene>
<name>A0A517XSQ7_9BACT</name>
<dbReference type="OrthoDB" id="1796087at2"/>
<dbReference type="PANTHER" id="PTHR43090">
    <property type="entry name" value="1-(5-PHOSPHORIBOSYL)-5-[(5-PHOSPHORIBOSYLAMINO)METHYLIDENEAMINO] IMIDAZOLE-4-CARBOXAMIDE ISOMERASE"/>
    <property type="match status" value="1"/>
</dbReference>
<dbReference type="GO" id="GO:0003949">
    <property type="term" value="F:1-(5-phosphoribosyl)-5-[(5-phosphoribosylamino)methylideneamino]imidazole-4-carboxamide isomerase activity"/>
    <property type="evidence" value="ECO:0007669"/>
    <property type="project" value="InterPro"/>
</dbReference>
<dbReference type="InterPro" id="IPR006062">
    <property type="entry name" value="His_biosynth"/>
</dbReference>
<evidence type="ECO:0000313" key="9">
    <source>
        <dbReference type="Proteomes" id="UP000319576"/>
    </source>
</evidence>
<dbReference type="Proteomes" id="UP000319576">
    <property type="component" value="Chromosome"/>
</dbReference>
<dbReference type="InterPro" id="IPR013785">
    <property type="entry name" value="Aldolase_TIM"/>
</dbReference>
<evidence type="ECO:0000256" key="7">
    <source>
        <dbReference type="RuleBase" id="RU003657"/>
    </source>
</evidence>
<keyword evidence="5 7" id="KW-0368">Histidine biosynthesis</keyword>
<evidence type="ECO:0000256" key="4">
    <source>
        <dbReference type="ARBA" id="ARBA00022643"/>
    </source>
</evidence>
<dbReference type="AlphaFoldDB" id="A0A517XSQ7"/>
<dbReference type="KEGG" id="uli:ETAA1_24810"/>
<dbReference type="GO" id="GO:0016627">
    <property type="term" value="F:oxidoreductase activity, acting on the CH-CH group of donors"/>
    <property type="evidence" value="ECO:0007669"/>
    <property type="project" value="InterPro"/>
</dbReference>
<keyword evidence="2 7" id="KW-0028">Amino-acid biosynthesis</keyword>
<dbReference type="PANTHER" id="PTHR43090:SF2">
    <property type="entry name" value="1-(5-PHOSPHORIBOSYL)-5-[(5-PHOSPHORIBOSYLAMINO)METHYLIDENEAMINO] IMIDAZOLE-4-CARBOXAMIDE ISOMERASE"/>
    <property type="match status" value="1"/>
</dbReference>
<organism evidence="8 9">
    <name type="scientific">Urbifossiella limnaea</name>
    <dbReference type="NCBI Taxonomy" id="2528023"/>
    <lineage>
        <taxon>Bacteria</taxon>
        <taxon>Pseudomonadati</taxon>
        <taxon>Planctomycetota</taxon>
        <taxon>Planctomycetia</taxon>
        <taxon>Gemmatales</taxon>
        <taxon>Gemmataceae</taxon>
        <taxon>Urbifossiella</taxon>
    </lineage>
</organism>
<accession>A0A517XSQ7</accession>
<reference evidence="8 9" key="1">
    <citation type="submission" date="2019-02" db="EMBL/GenBank/DDBJ databases">
        <title>Deep-cultivation of Planctomycetes and their phenomic and genomic characterization uncovers novel biology.</title>
        <authorList>
            <person name="Wiegand S."/>
            <person name="Jogler M."/>
            <person name="Boedeker C."/>
            <person name="Pinto D."/>
            <person name="Vollmers J."/>
            <person name="Rivas-Marin E."/>
            <person name="Kohn T."/>
            <person name="Peeters S.H."/>
            <person name="Heuer A."/>
            <person name="Rast P."/>
            <person name="Oberbeckmann S."/>
            <person name="Bunk B."/>
            <person name="Jeske O."/>
            <person name="Meyerdierks A."/>
            <person name="Storesund J.E."/>
            <person name="Kallscheuer N."/>
            <person name="Luecker S."/>
            <person name="Lage O.M."/>
            <person name="Pohl T."/>
            <person name="Merkel B.J."/>
            <person name="Hornburger P."/>
            <person name="Mueller R.-W."/>
            <person name="Bruemmer F."/>
            <person name="Labrenz M."/>
            <person name="Spormann A.M."/>
            <person name="Op den Camp H."/>
            <person name="Overmann J."/>
            <person name="Amann R."/>
            <person name="Jetten M.S.M."/>
            <person name="Mascher T."/>
            <person name="Medema M.H."/>
            <person name="Devos D.P."/>
            <person name="Kaster A.-K."/>
            <person name="Ovreas L."/>
            <person name="Rohde M."/>
            <person name="Galperin M.Y."/>
            <person name="Jogler C."/>
        </authorList>
    </citation>
    <scope>NUCLEOTIDE SEQUENCE [LARGE SCALE GENOMIC DNA]</scope>
    <source>
        <strain evidence="8 9">ETA_A1</strain>
    </source>
</reference>
<dbReference type="GO" id="GO:0000105">
    <property type="term" value="P:L-histidine biosynthetic process"/>
    <property type="evidence" value="ECO:0007669"/>
    <property type="project" value="UniProtKB-KW"/>
</dbReference>
<sequence length="241" mass="25307">MPPPRIIPVIDIMGGQVVRAVGGRRSEYRPVQSVLTDSTEPGEVARALVAATGAEWLYLADLDAILYGRPDLASARAVAGIGVQTLYDCGYRSEGDHIRNSRLGFYLQCVVGTETGSLLLVSRLSPFWCGVSIDMRERQLLGDPAAWGGTSDPVEVAARAYDAGAAFLVLLDLARVGTGVGPGTESLVSAVKRRVPRANLVAGGGVRSWDDVRKLGDAGADAVLVASALHDGTLTLPRPTA</sequence>
<evidence type="ECO:0000313" key="8">
    <source>
        <dbReference type="EMBL" id="QDU20528.1"/>
    </source>
</evidence>
<comment type="similarity">
    <text evidence="1 7">Belongs to the HisA/HisF family.</text>
</comment>
<evidence type="ECO:0000256" key="5">
    <source>
        <dbReference type="ARBA" id="ARBA00023102"/>
    </source>
</evidence>
<dbReference type="GO" id="GO:0005737">
    <property type="term" value="C:cytoplasm"/>
    <property type="evidence" value="ECO:0007669"/>
    <property type="project" value="TreeGrafter"/>
</dbReference>
<dbReference type="InterPro" id="IPR001295">
    <property type="entry name" value="Dihydroorotate_DH_CS"/>
</dbReference>
<evidence type="ECO:0000256" key="3">
    <source>
        <dbReference type="ARBA" id="ARBA00022630"/>
    </source>
</evidence>
<proteinExistence type="inferred from homology"/>
<dbReference type="GO" id="GO:0000162">
    <property type="term" value="P:L-tryptophan biosynthetic process"/>
    <property type="evidence" value="ECO:0007669"/>
    <property type="project" value="TreeGrafter"/>
</dbReference>
<evidence type="ECO:0000256" key="1">
    <source>
        <dbReference type="ARBA" id="ARBA00009667"/>
    </source>
</evidence>
<keyword evidence="8" id="KW-0413">Isomerase</keyword>
<keyword evidence="4" id="KW-0288">FMN</keyword>